<evidence type="ECO:0000313" key="2">
    <source>
        <dbReference type="Proteomes" id="UP001620514"/>
    </source>
</evidence>
<gene>
    <name evidence="1" type="ORF">ABH943_003075</name>
</gene>
<dbReference type="Proteomes" id="UP001620514">
    <property type="component" value="Unassembled WGS sequence"/>
</dbReference>
<organism evidence="1 2">
    <name type="scientific">Caballeronia udeis</name>
    <dbReference type="NCBI Taxonomy" id="1232866"/>
    <lineage>
        <taxon>Bacteria</taxon>
        <taxon>Pseudomonadati</taxon>
        <taxon>Pseudomonadota</taxon>
        <taxon>Betaproteobacteria</taxon>
        <taxon>Burkholderiales</taxon>
        <taxon>Burkholderiaceae</taxon>
        <taxon>Caballeronia</taxon>
    </lineage>
</organism>
<evidence type="ECO:0000313" key="1">
    <source>
        <dbReference type="EMBL" id="MFK4443053.1"/>
    </source>
</evidence>
<protein>
    <submittedName>
        <fullName evidence="1">Uncharacterized protein</fullName>
    </submittedName>
</protein>
<comment type="caution">
    <text evidence="1">The sequence shown here is derived from an EMBL/GenBank/DDBJ whole genome shotgun (WGS) entry which is preliminary data.</text>
</comment>
<keyword evidence="2" id="KW-1185">Reference proteome</keyword>
<proteinExistence type="predicted"/>
<dbReference type="RefSeq" id="WP_404607542.1">
    <property type="nucleotide sequence ID" value="NZ_JBIYDN010000008.1"/>
</dbReference>
<name>A0ABW8MHB4_9BURK</name>
<reference evidence="1 2" key="1">
    <citation type="submission" date="2024-10" db="EMBL/GenBank/DDBJ databases">
        <authorList>
            <person name="Deangelis K."/>
            <person name="Huntemann M."/>
            <person name="Clum A."/>
            <person name="Wang J."/>
            <person name="Palaniappan K."/>
            <person name="Ritter S."/>
            <person name="Chen I.-M."/>
            <person name="Stamatis D."/>
            <person name="Reddy T."/>
            <person name="O'Malley R."/>
            <person name="Daum C."/>
            <person name="Ng V."/>
            <person name="Ivanova N."/>
            <person name="Kyrpides N."/>
            <person name="Woyke T."/>
        </authorList>
    </citation>
    <scope>NUCLEOTIDE SEQUENCE [LARGE SCALE GENOMIC DNA]</scope>
    <source>
        <strain evidence="1 2">GAS97</strain>
    </source>
</reference>
<dbReference type="EMBL" id="JBIYDN010000008">
    <property type="protein sequence ID" value="MFK4443053.1"/>
    <property type="molecule type" value="Genomic_DNA"/>
</dbReference>
<reference evidence="1 2" key="2">
    <citation type="submission" date="2024-11" db="EMBL/GenBank/DDBJ databases">
        <title>Using genomics to understand microbial adaptation to soil warming.</title>
        <authorList>
            <person name="Deangelis K.M. PhD."/>
        </authorList>
    </citation>
    <scope>NUCLEOTIDE SEQUENCE [LARGE SCALE GENOMIC DNA]</scope>
    <source>
        <strain evidence="1 2">GAS97</strain>
    </source>
</reference>
<accession>A0ABW8MHB4</accession>
<sequence length="93" mass="10355">MSEKNAVCVLIAYDEDGQKITTRTVDRAAVLPMMNKALVMDWPLNDIGFRLDDEFARLIGGVAFKLLATRQHRLSPLIVVTEDPESKDGPPND</sequence>